<keyword evidence="6" id="KW-1185">Reference proteome</keyword>
<feature type="region of interest" description="Disordered" evidence="2">
    <location>
        <begin position="54"/>
        <end position="75"/>
    </location>
</feature>
<dbReference type="SMART" id="SM00355">
    <property type="entry name" value="ZnF_C2H2"/>
    <property type="match status" value="1"/>
</dbReference>
<dbReference type="GO" id="GO:0008270">
    <property type="term" value="F:zinc ion binding"/>
    <property type="evidence" value="ECO:0007669"/>
    <property type="project" value="UniProtKB-KW"/>
</dbReference>
<dbReference type="Proteomes" id="UP000826271">
    <property type="component" value="Unassembled WGS sequence"/>
</dbReference>
<dbReference type="Gene3D" id="3.90.228.10">
    <property type="match status" value="1"/>
</dbReference>
<feature type="domain" description="C2H2-type" evidence="4">
    <location>
        <begin position="102"/>
        <end position="130"/>
    </location>
</feature>
<dbReference type="SUPFAM" id="SSF56399">
    <property type="entry name" value="ADP-ribosylation"/>
    <property type="match status" value="1"/>
</dbReference>
<comment type="caution">
    <text evidence="5">The sequence shown here is derived from an EMBL/GenBank/DDBJ whole genome shotgun (WGS) entry which is preliminary data.</text>
</comment>
<feature type="compositionally biased region" description="Pro residues" evidence="2">
    <location>
        <begin position="57"/>
        <end position="68"/>
    </location>
</feature>
<keyword evidence="1" id="KW-0479">Metal-binding</keyword>
<evidence type="ECO:0000256" key="1">
    <source>
        <dbReference type="PROSITE-ProRule" id="PRU00042"/>
    </source>
</evidence>
<protein>
    <recommendedName>
        <fullName evidence="4">C2H2-type domain-containing protein</fullName>
    </recommendedName>
</protein>
<sequence length="326" mass="36617">MVGLRSFFSNLFILLLHLGCFVFSSHHNHPRFKKKLNPPKKNLFSYLKNLFSSSKPIPQPQPPPPSIPSPSSSTRSMRLNQPIIIPTQDISNHSPSNDHHIYPCSVCGEIFRTPTLLQHHQSAKHAVSELIDGENIVRIIFKTGWPDKAKTPIIHRILKIHNSPKIVSRFEEYRESVKSKAAAKINTLKDERCIADGNELLRFYCTTFICDLHSSICSHQYCCACGIIKSGFSHKMDGISTLPTSWRAHVAIPEDLEEQFGFMHVKRALLVCRVIAGRIGCDPGVVDKEDPGFDSLAGQESGGFEDELFVFNPRAVLPCFVIVYTV</sequence>
<keyword evidence="3" id="KW-0812">Transmembrane</keyword>
<evidence type="ECO:0000313" key="5">
    <source>
        <dbReference type="EMBL" id="KAG8367263.1"/>
    </source>
</evidence>
<accession>A0AAV6WAU6</accession>
<evidence type="ECO:0000313" key="6">
    <source>
        <dbReference type="Proteomes" id="UP000826271"/>
    </source>
</evidence>
<feature type="transmembrane region" description="Helical" evidence="3">
    <location>
        <begin position="6"/>
        <end position="25"/>
    </location>
</feature>
<dbReference type="PROSITE" id="PS00028">
    <property type="entry name" value="ZINC_FINGER_C2H2_1"/>
    <property type="match status" value="1"/>
</dbReference>
<organism evidence="5 6">
    <name type="scientific">Buddleja alternifolia</name>
    <dbReference type="NCBI Taxonomy" id="168488"/>
    <lineage>
        <taxon>Eukaryota</taxon>
        <taxon>Viridiplantae</taxon>
        <taxon>Streptophyta</taxon>
        <taxon>Embryophyta</taxon>
        <taxon>Tracheophyta</taxon>
        <taxon>Spermatophyta</taxon>
        <taxon>Magnoliopsida</taxon>
        <taxon>eudicotyledons</taxon>
        <taxon>Gunneridae</taxon>
        <taxon>Pentapetalae</taxon>
        <taxon>asterids</taxon>
        <taxon>lamiids</taxon>
        <taxon>Lamiales</taxon>
        <taxon>Scrophulariaceae</taxon>
        <taxon>Buddlejeae</taxon>
        <taxon>Buddleja</taxon>
    </lineage>
</organism>
<evidence type="ECO:0000256" key="3">
    <source>
        <dbReference type="SAM" id="Phobius"/>
    </source>
</evidence>
<keyword evidence="1" id="KW-0863">Zinc-finger</keyword>
<name>A0AAV6WAU6_9LAMI</name>
<keyword evidence="3" id="KW-0472">Membrane</keyword>
<proteinExistence type="predicted"/>
<dbReference type="PANTHER" id="PTHR31681:SF4">
    <property type="entry name" value="C2H2-LIKE ZINC FINGER PROTEIN"/>
    <property type="match status" value="1"/>
</dbReference>
<dbReference type="PROSITE" id="PS50157">
    <property type="entry name" value="ZINC_FINGER_C2H2_2"/>
    <property type="match status" value="1"/>
</dbReference>
<evidence type="ECO:0000256" key="2">
    <source>
        <dbReference type="SAM" id="MobiDB-lite"/>
    </source>
</evidence>
<keyword evidence="3" id="KW-1133">Transmembrane helix</keyword>
<dbReference type="PANTHER" id="PTHR31681">
    <property type="entry name" value="C2H2-LIKE ZINC FINGER PROTEIN"/>
    <property type="match status" value="1"/>
</dbReference>
<dbReference type="AlphaFoldDB" id="A0AAV6WAU6"/>
<reference evidence="5" key="1">
    <citation type="submission" date="2019-10" db="EMBL/GenBank/DDBJ databases">
        <authorList>
            <person name="Zhang R."/>
            <person name="Pan Y."/>
            <person name="Wang J."/>
            <person name="Ma R."/>
            <person name="Yu S."/>
        </authorList>
    </citation>
    <scope>NUCLEOTIDE SEQUENCE</scope>
    <source>
        <strain evidence="5">LA-IB0</strain>
        <tissue evidence="5">Leaf</tissue>
    </source>
</reference>
<dbReference type="EMBL" id="WHWC01000016">
    <property type="protein sequence ID" value="KAG8367263.1"/>
    <property type="molecule type" value="Genomic_DNA"/>
</dbReference>
<evidence type="ECO:0000259" key="4">
    <source>
        <dbReference type="PROSITE" id="PS50157"/>
    </source>
</evidence>
<gene>
    <name evidence="5" type="ORF">BUALT_Bualt16G0054300</name>
</gene>
<keyword evidence="1" id="KW-0862">Zinc</keyword>
<dbReference type="InterPro" id="IPR013087">
    <property type="entry name" value="Znf_C2H2_type"/>
</dbReference>